<gene>
    <name evidence="1" type="ORF">E2C01_085682</name>
</gene>
<keyword evidence="2" id="KW-1185">Reference proteome</keyword>
<organism evidence="1 2">
    <name type="scientific">Portunus trituberculatus</name>
    <name type="common">Swimming crab</name>
    <name type="synonym">Neptunus trituberculatus</name>
    <dbReference type="NCBI Taxonomy" id="210409"/>
    <lineage>
        <taxon>Eukaryota</taxon>
        <taxon>Metazoa</taxon>
        <taxon>Ecdysozoa</taxon>
        <taxon>Arthropoda</taxon>
        <taxon>Crustacea</taxon>
        <taxon>Multicrustacea</taxon>
        <taxon>Malacostraca</taxon>
        <taxon>Eumalacostraca</taxon>
        <taxon>Eucarida</taxon>
        <taxon>Decapoda</taxon>
        <taxon>Pleocyemata</taxon>
        <taxon>Brachyura</taxon>
        <taxon>Eubrachyura</taxon>
        <taxon>Portunoidea</taxon>
        <taxon>Portunidae</taxon>
        <taxon>Portuninae</taxon>
        <taxon>Portunus</taxon>
    </lineage>
</organism>
<sequence length="63" mass="6447">MGRVPEGRAVAVGAGPCERRASRPGFWSHALDSSHWPAGVAWRGSEGPVVGGGKAGTSLIGHR</sequence>
<evidence type="ECO:0000313" key="2">
    <source>
        <dbReference type="Proteomes" id="UP000324222"/>
    </source>
</evidence>
<proteinExistence type="predicted"/>
<dbReference type="AlphaFoldDB" id="A0A5B7J7I3"/>
<dbReference type="EMBL" id="VSRR010085240">
    <property type="protein sequence ID" value="MPC90685.1"/>
    <property type="molecule type" value="Genomic_DNA"/>
</dbReference>
<reference evidence="1 2" key="1">
    <citation type="submission" date="2019-05" db="EMBL/GenBank/DDBJ databases">
        <title>Another draft genome of Portunus trituberculatus and its Hox gene families provides insights of decapod evolution.</title>
        <authorList>
            <person name="Jeong J.-H."/>
            <person name="Song I."/>
            <person name="Kim S."/>
            <person name="Choi T."/>
            <person name="Kim D."/>
            <person name="Ryu S."/>
            <person name="Kim W."/>
        </authorList>
    </citation>
    <scope>NUCLEOTIDE SEQUENCE [LARGE SCALE GENOMIC DNA]</scope>
    <source>
        <tissue evidence="1">Muscle</tissue>
    </source>
</reference>
<accession>A0A5B7J7I3</accession>
<evidence type="ECO:0000313" key="1">
    <source>
        <dbReference type="EMBL" id="MPC90685.1"/>
    </source>
</evidence>
<comment type="caution">
    <text evidence="1">The sequence shown here is derived from an EMBL/GenBank/DDBJ whole genome shotgun (WGS) entry which is preliminary data.</text>
</comment>
<name>A0A5B7J7I3_PORTR</name>
<protein>
    <submittedName>
        <fullName evidence="1">Uncharacterized protein</fullName>
    </submittedName>
</protein>
<dbReference type="Proteomes" id="UP000324222">
    <property type="component" value="Unassembled WGS sequence"/>
</dbReference>